<evidence type="ECO:0000313" key="24">
    <source>
        <dbReference type="Proteomes" id="UP000265120"/>
    </source>
</evidence>
<dbReference type="PANTHER" id="PTHR11447:SF6">
    <property type="entry name" value="CELLULAR TUMOR ANTIGEN P53"/>
    <property type="match status" value="1"/>
</dbReference>
<reference evidence="23" key="3">
    <citation type="submission" date="2025-09" db="UniProtKB">
        <authorList>
            <consortium name="Ensembl"/>
        </authorList>
    </citation>
    <scope>IDENTIFICATION</scope>
</reference>
<dbReference type="GO" id="GO:0005634">
    <property type="term" value="C:nucleus"/>
    <property type="evidence" value="ECO:0007669"/>
    <property type="project" value="UniProtKB-SubCell"/>
</dbReference>
<keyword evidence="4 19" id="KW-0963">Cytoplasm</keyword>
<feature type="binding site" evidence="16">
    <location>
        <position position="173"/>
    </location>
    <ligand>
        <name>Zn(2+)</name>
        <dbReference type="ChEBI" id="CHEBI:29105"/>
    </ligand>
</feature>
<dbReference type="GO" id="GO:0046872">
    <property type="term" value="F:metal ion binding"/>
    <property type="evidence" value="ECO:0007669"/>
    <property type="project" value="UniProtKB-KW"/>
</dbReference>
<feature type="site" description="Interaction with DNA" evidence="17">
    <location>
        <position position="117"/>
    </location>
</feature>
<keyword evidence="10 19" id="KW-0238">DNA-binding</keyword>
<feature type="region of interest" description="Disordered" evidence="20">
    <location>
        <begin position="345"/>
        <end position="377"/>
    </location>
</feature>
<dbReference type="InterPro" id="IPR012346">
    <property type="entry name" value="p53/RUNT-type_TF_DNA-bd_sf"/>
</dbReference>
<feature type="binding site" evidence="16">
    <location>
        <position position="232"/>
    </location>
    <ligand>
        <name>Zn(2+)</name>
        <dbReference type="ChEBI" id="CHEBI:29105"/>
    </ligand>
</feature>
<evidence type="ECO:0000256" key="14">
    <source>
        <dbReference type="ARBA" id="ARBA00023306"/>
    </source>
</evidence>
<evidence type="ECO:0000256" key="12">
    <source>
        <dbReference type="ARBA" id="ARBA00023163"/>
    </source>
</evidence>
<dbReference type="InParanoid" id="A0A3P8UNQ6"/>
<dbReference type="KEGG" id="csem:103387239"/>
<sequence length="377" mass="42280">MGEPSGFTPSQEDTFRELWGVVTASIDVGMAPQRAPQHEQWQVEAPIEALASTAFLLNDQELHEQFDEDLFDTLNSEAMMTKGSDFVTPPASTVPVTTDYPGEYEFKIHFQKSGTAKSVTSTYSEQLNKLFCQLAKTSPVSMQLNKEPPHGAVLRATAVYKKTEHVADVVRRCPHHQNEDSAEHRSHLIRVEGSQRAQYFEDGHTKRQSVTVPYEPPQPGAEMTTILLSFMCNSSCMGGMNRRPILTILTLETPEGGVLGRRCFEVRVCACPGRDRKTEEENSTKTQNGIKQTKKKKSTLAPDVTPAKKLKTSSSADEEDKEIFTLHIRGKKRYELLKEINEGLDLADKKRKKQAKKHEVPATGKRLMQQSERSDSD</sequence>
<comment type="subunit">
    <text evidence="2 19">Binds DNA as a homotetramer.</text>
</comment>
<evidence type="ECO:0000256" key="2">
    <source>
        <dbReference type="ARBA" id="ARBA00011393"/>
    </source>
</evidence>
<proteinExistence type="inferred from homology"/>
<keyword evidence="9 19" id="KW-0805">Transcription regulation</keyword>
<evidence type="ECO:0000256" key="10">
    <source>
        <dbReference type="ARBA" id="ARBA00023125"/>
    </source>
</evidence>
<evidence type="ECO:0000256" key="18">
    <source>
        <dbReference type="PIRSR" id="PIRSR602117-3"/>
    </source>
</evidence>
<dbReference type="STRING" id="244447.ENSCSEP00000003997"/>
<comment type="function">
    <text evidence="15 19">Multifunctional transcription factor that induces cell cycle arrest, DNA repair or apoptosis upon binding to its target DNA sequence. Acts as a tumor suppressor in many tumor types; induces growth arrest or apoptosis depending on the physiological circumstances and cell type. Negatively regulates cell division by controlling expression of a set of genes required for this process. One of the activated genes is an inhibitor of cyclin-dependent kinases. Apoptosis induction seems to be mediated either by stimulation of BAX and FAS antigen expression, or by repression of Bcl-2 expression.</text>
</comment>
<dbReference type="InterPro" id="IPR057064">
    <property type="entry name" value="P53_central_site"/>
</dbReference>
<evidence type="ECO:0000256" key="17">
    <source>
        <dbReference type="PIRSR" id="PIRSR602117-2"/>
    </source>
</evidence>
<evidence type="ECO:0000256" key="5">
    <source>
        <dbReference type="ARBA" id="ARBA00022553"/>
    </source>
</evidence>
<feature type="cross-link" description="Glycyl lysine isopeptide (Lys-Gly) (interchain with G-Cter in ubiquitin)" evidence="18">
    <location>
        <position position="285"/>
    </location>
</feature>
<dbReference type="SUPFAM" id="SSF47719">
    <property type="entry name" value="p53 tetramerization domain"/>
    <property type="match status" value="1"/>
</dbReference>
<feature type="region of interest" description="Disordered" evidence="20">
    <location>
        <begin position="275"/>
        <end position="319"/>
    </location>
</feature>
<reference evidence="23 24" key="1">
    <citation type="journal article" date="2014" name="Nat. Genet.">
        <title>Whole-genome sequence of a flatfish provides insights into ZW sex chromosome evolution and adaptation to a benthic lifestyle.</title>
        <authorList>
            <person name="Chen S."/>
            <person name="Zhang G."/>
            <person name="Shao C."/>
            <person name="Huang Q."/>
            <person name="Liu G."/>
            <person name="Zhang P."/>
            <person name="Song W."/>
            <person name="An N."/>
            <person name="Chalopin D."/>
            <person name="Volff J.N."/>
            <person name="Hong Y."/>
            <person name="Li Q."/>
            <person name="Sha Z."/>
            <person name="Zhou H."/>
            <person name="Xie M."/>
            <person name="Yu Q."/>
            <person name="Liu Y."/>
            <person name="Xiang H."/>
            <person name="Wang N."/>
            <person name="Wu K."/>
            <person name="Yang C."/>
            <person name="Zhou Q."/>
            <person name="Liao X."/>
            <person name="Yang L."/>
            <person name="Hu Q."/>
            <person name="Zhang J."/>
            <person name="Meng L."/>
            <person name="Jin L."/>
            <person name="Tian Y."/>
            <person name="Lian J."/>
            <person name="Yang J."/>
            <person name="Miao G."/>
            <person name="Liu S."/>
            <person name="Liang Z."/>
            <person name="Yan F."/>
            <person name="Li Y."/>
            <person name="Sun B."/>
            <person name="Zhang H."/>
            <person name="Zhang J."/>
            <person name="Zhu Y."/>
            <person name="Du M."/>
            <person name="Zhao Y."/>
            <person name="Schartl M."/>
            <person name="Tang Q."/>
            <person name="Wang J."/>
        </authorList>
    </citation>
    <scope>NUCLEOTIDE SEQUENCE</scope>
</reference>
<keyword evidence="24" id="KW-1185">Reference proteome</keyword>
<evidence type="ECO:0000256" key="13">
    <source>
        <dbReference type="ARBA" id="ARBA00023242"/>
    </source>
</evidence>
<comment type="cofactor">
    <cofactor evidence="16 19">
        <name>Zn(2+)</name>
        <dbReference type="ChEBI" id="CHEBI:29105"/>
    </cofactor>
    <text evidence="16 19">Binds 1 zinc ion per subunit.</text>
</comment>
<comment type="similarity">
    <text evidence="1 19">Belongs to the p53 family.</text>
</comment>
<keyword evidence="12 19" id="KW-0804">Transcription</keyword>
<dbReference type="GO" id="GO:0005737">
    <property type="term" value="C:cytoplasm"/>
    <property type="evidence" value="ECO:0007669"/>
    <property type="project" value="UniProtKB-SubCell"/>
</dbReference>
<organism evidence="23 24">
    <name type="scientific">Cynoglossus semilaevis</name>
    <name type="common">Tongue sole</name>
    <dbReference type="NCBI Taxonomy" id="244447"/>
    <lineage>
        <taxon>Eukaryota</taxon>
        <taxon>Metazoa</taxon>
        <taxon>Chordata</taxon>
        <taxon>Craniata</taxon>
        <taxon>Vertebrata</taxon>
        <taxon>Euteleostomi</taxon>
        <taxon>Actinopterygii</taxon>
        <taxon>Neopterygii</taxon>
        <taxon>Teleostei</taxon>
        <taxon>Neoteleostei</taxon>
        <taxon>Acanthomorphata</taxon>
        <taxon>Carangaria</taxon>
        <taxon>Pleuronectiformes</taxon>
        <taxon>Pleuronectoidei</taxon>
        <taxon>Cynoglossidae</taxon>
        <taxon>Cynoglossinae</taxon>
        <taxon>Cynoglossus</taxon>
    </lineage>
</organism>
<dbReference type="SUPFAM" id="SSF49417">
    <property type="entry name" value="p53-like transcription factors"/>
    <property type="match status" value="1"/>
</dbReference>
<dbReference type="OrthoDB" id="5915660at2759"/>
<feature type="domain" description="p53 DNA-binding" evidence="21">
    <location>
        <begin position="97"/>
        <end position="282"/>
    </location>
</feature>
<dbReference type="GO" id="GO:0000978">
    <property type="term" value="F:RNA polymerase II cis-regulatory region sequence-specific DNA binding"/>
    <property type="evidence" value="ECO:0007669"/>
    <property type="project" value="TreeGrafter"/>
</dbReference>
<dbReference type="Gene3D" id="4.10.170.10">
    <property type="entry name" value="p53-like tetramerisation domain"/>
    <property type="match status" value="1"/>
</dbReference>
<dbReference type="GeneTree" id="ENSGT00950000183153"/>
<dbReference type="Gene3D" id="2.60.40.720">
    <property type="match status" value="1"/>
</dbReference>
<keyword evidence="6 19" id="KW-0053">Apoptosis</keyword>
<dbReference type="OMA" id="PILTIMT"/>
<reference evidence="23" key="2">
    <citation type="submission" date="2025-08" db="UniProtKB">
        <authorList>
            <consortium name="Ensembl"/>
        </authorList>
    </citation>
    <scope>IDENTIFICATION</scope>
</reference>
<dbReference type="Pfam" id="PF00870">
    <property type="entry name" value="P53"/>
    <property type="match status" value="1"/>
</dbReference>
<dbReference type="PROSITE" id="PS00348">
    <property type="entry name" value="P53"/>
    <property type="match status" value="1"/>
</dbReference>
<dbReference type="InterPro" id="IPR010991">
    <property type="entry name" value="p53_tetrameristn"/>
</dbReference>
<dbReference type="GeneID" id="103387239"/>
<dbReference type="FunCoup" id="A0A3P8UNQ6">
    <property type="interactions" value="1223"/>
</dbReference>
<dbReference type="CTD" id="7157"/>
<name>A0A3P8UNQ6_CYNSE</name>
<dbReference type="RefSeq" id="XP_008320010.1">
    <property type="nucleotide sequence ID" value="XM_008321788.3"/>
</dbReference>
<dbReference type="GO" id="GO:0000981">
    <property type="term" value="F:DNA-binding transcription factor activity, RNA polymerase II-specific"/>
    <property type="evidence" value="ECO:0007669"/>
    <property type="project" value="TreeGrafter"/>
</dbReference>
<dbReference type="Proteomes" id="UP000265120">
    <property type="component" value="Chromosome 1"/>
</dbReference>
<feature type="binding site" evidence="16">
    <location>
        <position position="176"/>
    </location>
    <ligand>
        <name>Zn(2+)</name>
        <dbReference type="ChEBI" id="CHEBI:29105"/>
    </ligand>
</feature>
<keyword evidence="13 19" id="KW-0539">Nucleus</keyword>
<keyword evidence="5" id="KW-0597">Phosphoprotein</keyword>
<evidence type="ECO:0000256" key="4">
    <source>
        <dbReference type="ARBA" id="ARBA00022490"/>
    </source>
</evidence>
<dbReference type="InterPro" id="IPR008967">
    <property type="entry name" value="p53-like_TF_DNA-bd_sf"/>
</dbReference>
<feature type="binding site" evidence="16">
    <location>
        <position position="236"/>
    </location>
    <ligand>
        <name>Zn(2+)</name>
        <dbReference type="ChEBI" id="CHEBI:29105"/>
    </ligand>
</feature>
<evidence type="ECO:0000256" key="3">
    <source>
        <dbReference type="ARBA" id="ARBA00017135"/>
    </source>
</evidence>
<protein>
    <recommendedName>
        <fullName evidence="3 19">Cellular tumor antigen p53</fullName>
    </recommendedName>
</protein>
<keyword evidence="7 16" id="KW-0479">Metal-binding</keyword>
<evidence type="ECO:0000256" key="19">
    <source>
        <dbReference type="RuleBase" id="RU003304"/>
    </source>
</evidence>
<dbReference type="GO" id="GO:0006915">
    <property type="term" value="P:apoptotic process"/>
    <property type="evidence" value="ECO:0007669"/>
    <property type="project" value="UniProtKB-KW"/>
</dbReference>
<evidence type="ECO:0000256" key="6">
    <source>
        <dbReference type="ARBA" id="ARBA00022703"/>
    </source>
</evidence>
<dbReference type="CDD" id="cd08367">
    <property type="entry name" value="P53"/>
    <property type="match status" value="1"/>
</dbReference>
<accession>A0A3P8UNQ6</accession>
<dbReference type="InterPro" id="IPR002117">
    <property type="entry name" value="p53_tumour_suppressor"/>
</dbReference>
<evidence type="ECO:0000259" key="22">
    <source>
        <dbReference type="Pfam" id="PF07710"/>
    </source>
</evidence>
<dbReference type="PRINTS" id="PR00386">
    <property type="entry name" value="P53SUPPRESSR"/>
</dbReference>
<comment type="subcellular location">
    <subcellularLocation>
        <location evidence="19">Cytoplasm</location>
    </subcellularLocation>
    <subcellularLocation>
        <location evidence="19">Nucleus</location>
    </subcellularLocation>
</comment>
<evidence type="ECO:0000259" key="21">
    <source>
        <dbReference type="Pfam" id="PF00870"/>
    </source>
</evidence>
<evidence type="ECO:0000256" key="8">
    <source>
        <dbReference type="ARBA" id="ARBA00022833"/>
    </source>
</evidence>
<evidence type="ECO:0000256" key="20">
    <source>
        <dbReference type="SAM" id="MobiDB-lite"/>
    </source>
</evidence>
<keyword evidence="14 19" id="KW-0131">Cell cycle</keyword>
<feature type="domain" description="p53 tetramerisation" evidence="22">
    <location>
        <begin position="318"/>
        <end position="354"/>
    </location>
</feature>
<keyword evidence="8 16" id="KW-0862">Zinc</keyword>
<evidence type="ECO:0000256" key="1">
    <source>
        <dbReference type="ARBA" id="ARBA00006167"/>
    </source>
</evidence>
<dbReference type="InterPro" id="IPR036674">
    <property type="entry name" value="p53_tetramer_sf"/>
</dbReference>
<dbReference type="Ensembl" id="ENSCSET00000004046.1">
    <property type="protein sequence ID" value="ENSCSEP00000003997.1"/>
    <property type="gene ID" value="ENSCSEG00000002605.1"/>
</dbReference>
<dbReference type="AlphaFoldDB" id="A0A3P8UNQ6"/>
<evidence type="ECO:0000256" key="9">
    <source>
        <dbReference type="ARBA" id="ARBA00023015"/>
    </source>
</evidence>
<evidence type="ECO:0000256" key="15">
    <source>
        <dbReference type="ARBA" id="ARBA00045328"/>
    </source>
</evidence>
<dbReference type="InterPro" id="IPR011615">
    <property type="entry name" value="p53_DNA-bd"/>
</dbReference>
<evidence type="ECO:0000256" key="16">
    <source>
        <dbReference type="PIRSR" id="PIRSR602117-1"/>
    </source>
</evidence>
<evidence type="ECO:0000256" key="11">
    <source>
        <dbReference type="ARBA" id="ARBA00023159"/>
    </source>
</evidence>
<dbReference type="GO" id="GO:0051262">
    <property type="term" value="P:protein tetramerization"/>
    <property type="evidence" value="ECO:0007669"/>
    <property type="project" value="InterPro"/>
</dbReference>
<evidence type="ECO:0000313" key="23">
    <source>
        <dbReference type="Ensembl" id="ENSCSEP00000003997.1"/>
    </source>
</evidence>
<evidence type="ECO:0000256" key="7">
    <source>
        <dbReference type="ARBA" id="ARBA00022723"/>
    </source>
</evidence>
<keyword evidence="11 19" id="KW-0010">Activator</keyword>
<dbReference type="PANTHER" id="PTHR11447">
    <property type="entry name" value="CELLULAR TUMOR ANTIGEN P53"/>
    <property type="match status" value="1"/>
</dbReference>
<dbReference type="Pfam" id="PF07710">
    <property type="entry name" value="P53_tetramer"/>
    <property type="match status" value="1"/>
</dbReference>